<evidence type="ECO:0000313" key="2">
    <source>
        <dbReference type="Proteomes" id="UP001354989"/>
    </source>
</evidence>
<keyword evidence="1" id="KW-0614">Plasmid</keyword>
<proteinExistence type="predicted"/>
<geneLocation type="plasmid" evidence="1 2">
    <name>pPP2</name>
</geneLocation>
<dbReference type="EMBL" id="AP025294">
    <property type="protein sequence ID" value="BDD01252.1"/>
    <property type="molecule type" value="Genomic_DNA"/>
</dbReference>
<evidence type="ECO:0000313" key="1">
    <source>
        <dbReference type="EMBL" id="BDD01252.1"/>
    </source>
</evidence>
<reference evidence="1 2" key="1">
    <citation type="submission" date="2021-12" db="EMBL/GenBank/DDBJ databases">
        <title>Genome sequencing of bacteria with rrn-lacking chromosome and rrn-plasmid.</title>
        <authorList>
            <person name="Anda M."/>
            <person name="Iwasaki W."/>
        </authorList>
    </citation>
    <scope>NUCLEOTIDE SEQUENCE [LARGE SCALE GENOMIC DNA]</scope>
    <source>
        <strain evidence="1 2">NBRC 101262</strain>
        <plasmid evidence="1 2">pPP2</plasmid>
    </source>
</reference>
<sequence>MYFPPLLQMNHLRLMILQNKPINAARRIKNHQDKAINHLELTKSHEIVNDLNSNLIAK</sequence>
<name>A0ABN6LDY9_9BACT</name>
<keyword evidence="2" id="KW-1185">Reference proteome</keyword>
<dbReference type="Proteomes" id="UP001354989">
    <property type="component" value="Plasmid pPP2"/>
</dbReference>
<accession>A0ABN6LDY9</accession>
<protein>
    <submittedName>
        <fullName evidence="1">Uncharacterized protein</fullName>
    </submittedName>
</protein>
<gene>
    <name evidence="1" type="ORF">PEPS_35320</name>
</gene>
<organism evidence="1 2">
    <name type="scientific">Persicobacter psychrovividus</name>
    <dbReference type="NCBI Taxonomy" id="387638"/>
    <lineage>
        <taxon>Bacteria</taxon>
        <taxon>Pseudomonadati</taxon>
        <taxon>Bacteroidota</taxon>
        <taxon>Cytophagia</taxon>
        <taxon>Cytophagales</taxon>
        <taxon>Persicobacteraceae</taxon>
        <taxon>Persicobacter</taxon>
    </lineage>
</organism>